<evidence type="ECO:0000256" key="2">
    <source>
        <dbReference type="ARBA" id="ARBA00006375"/>
    </source>
</evidence>
<evidence type="ECO:0000256" key="4">
    <source>
        <dbReference type="ARBA" id="ARBA00022692"/>
    </source>
</evidence>
<comment type="caution">
    <text evidence="11">The sequence shown here is derived from an EMBL/GenBank/DDBJ whole genome shotgun (WGS) entry which is preliminary data.</text>
</comment>
<comment type="function">
    <text evidence="10">Catalyzes the exchange of ADP and ATP across the membrane.</text>
</comment>
<dbReference type="PANTHER" id="PTHR45635:SF8">
    <property type="entry name" value="ADP,ATP CARRIER PROTEIN ER-ANT1"/>
    <property type="match status" value="1"/>
</dbReference>
<reference evidence="11 12" key="1">
    <citation type="journal article" date="2023" name="Hortic Res">
        <title>Pangenome of water caltrop reveals structural variations and asymmetric subgenome divergence after allopolyploidization.</title>
        <authorList>
            <person name="Zhang X."/>
            <person name="Chen Y."/>
            <person name="Wang L."/>
            <person name="Yuan Y."/>
            <person name="Fang M."/>
            <person name="Shi L."/>
            <person name="Lu R."/>
            <person name="Comes H.P."/>
            <person name="Ma Y."/>
            <person name="Chen Y."/>
            <person name="Huang G."/>
            <person name="Zhou Y."/>
            <person name="Zheng Z."/>
            <person name="Qiu Y."/>
        </authorList>
    </citation>
    <scope>NUCLEOTIDE SEQUENCE [LARGE SCALE GENOMIC DNA]</scope>
    <source>
        <strain evidence="11">F231</strain>
    </source>
</reference>
<dbReference type="GO" id="GO:0005743">
    <property type="term" value="C:mitochondrial inner membrane"/>
    <property type="evidence" value="ECO:0007669"/>
    <property type="project" value="InterPro"/>
</dbReference>
<evidence type="ECO:0000313" key="12">
    <source>
        <dbReference type="Proteomes" id="UP001346149"/>
    </source>
</evidence>
<dbReference type="InterPro" id="IPR023395">
    <property type="entry name" value="MCP_dom_sf"/>
</dbReference>
<protein>
    <recommendedName>
        <fullName evidence="10">ADP/ATP translocase</fullName>
    </recommendedName>
    <alternativeName>
        <fullName evidence="10">ADP,ATP carrier protein</fullName>
    </alternativeName>
</protein>
<evidence type="ECO:0000256" key="1">
    <source>
        <dbReference type="ARBA" id="ARBA00004141"/>
    </source>
</evidence>
<dbReference type="GO" id="GO:0005471">
    <property type="term" value="F:ATP:ADP antiporter activity"/>
    <property type="evidence" value="ECO:0007669"/>
    <property type="project" value="UniProtKB-UniRule"/>
</dbReference>
<evidence type="ECO:0000313" key="11">
    <source>
        <dbReference type="EMBL" id="KAK4794590.1"/>
    </source>
</evidence>
<evidence type="ECO:0000256" key="6">
    <source>
        <dbReference type="ARBA" id="ARBA00022989"/>
    </source>
</evidence>
<dbReference type="Pfam" id="PF00153">
    <property type="entry name" value="Mito_carr"/>
    <property type="match status" value="1"/>
</dbReference>
<keyword evidence="3 9" id="KW-0813">Transport</keyword>
<dbReference type="Proteomes" id="UP001346149">
    <property type="component" value="Unassembled WGS sequence"/>
</dbReference>
<evidence type="ECO:0000256" key="10">
    <source>
        <dbReference type="RuleBase" id="RU368008"/>
    </source>
</evidence>
<keyword evidence="7 8" id="KW-0472">Membrane</keyword>
<keyword evidence="4 8" id="KW-0812">Transmembrane</keyword>
<keyword evidence="6" id="KW-1133">Transmembrane helix</keyword>
<evidence type="ECO:0000256" key="7">
    <source>
        <dbReference type="ARBA" id="ARBA00023136"/>
    </source>
</evidence>
<evidence type="ECO:0000256" key="5">
    <source>
        <dbReference type="ARBA" id="ARBA00022737"/>
    </source>
</evidence>
<comment type="subunit">
    <text evidence="10">Monomer.</text>
</comment>
<sequence length="103" mass="12194">MIKRGQLHRPYVGISDCFRRILREDGAVSFWRGNQATLIRYFPTQILLFTGLQFCFQRILQKLLWPLKRGRWIHEVVLGKCCVWECCRSNHITITVSSRLCPN</sequence>
<dbReference type="PROSITE" id="PS50920">
    <property type="entry name" value="SOLCAR"/>
    <property type="match status" value="1"/>
</dbReference>
<gene>
    <name evidence="11" type="ORF">SAY86_012584</name>
</gene>
<comment type="subcellular location">
    <subcellularLocation>
        <location evidence="1 10">Membrane</location>
        <topology evidence="1 10">Multi-pass membrane protein</topology>
    </subcellularLocation>
</comment>
<evidence type="ECO:0000256" key="3">
    <source>
        <dbReference type="ARBA" id="ARBA00022448"/>
    </source>
</evidence>
<dbReference type="SUPFAM" id="SSF103506">
    <property type="entry name" value="Mitochondrial carrier"/>
    <property type="match status" value="1"/>
</dbReference>
<keyword evidence="12" id="KW-1185">Reference proteome</keyword>
<organism evidence="11 12">
    <name type="scientific">Trapa natans</name>
    <name type="common">Water chestnut</name>
    <dbReference type="NCBI Taxonomy" id="22666"/>
    <lineage>
        <taxon>Eukaryota</taxon>
        <taxon>Viridiplantae</taxon>
        <taxon>Streptophyta</taxon>
        <taxon>Embryophyta</taxon>
        <taxon>Tracheophyta</taxon>
        <taxon>Spermatophyta</taxon>
        <taxon>Magnoliopsida</taxon>
        <taxon>eudicotyledons</taxon>
        <taxon>Gunneridae</taxon>
        <taxon>Pentapetalae</taxon>
        <taxon>rosids</taxon>
        <taxon>malvids</taxon>
        <taxon>Myrtales</taxon>
        <taxon>Lythraceae</taxon>
        <taxon>Trapa</taxon>
    </lineage>
</organism>
<dbReference type="InterPro" id="IPR002113">
    <property type="entry name" value="ADT_euk_type"/>
</dbReference>
<evidence type="ECO:0000256" key="8">
    <source>
        <dbReference type="PROSITE-ProRule" id="PRU00282"/>
    </source>
</evidence>
<dbReference type="GO" id="GO:1990544">
    <property type="term" value="P:mitochondrial ATP transmembrane transport"/>
    <property type="evidence" value="ECO:0007669"/>
    <property type="project" value="InterPro"/>
</dbReference>
<dbReference type="Gene3D" id="1.50.40.10">
    <property type="entry name" value="Mitochondrial carrier domain"/>
    <property type="match status" value="1"/>
</dbReference>
<dbReference type="PANTHER" id="PTHR45635">
    <property type="entry name" value="ADP,ATP CARRIER PROTEIN 1-RELATED-RELATED"/>
    <property type="match status" value="1"/>
</dbReference>
<dbReference type="EMBL" id="JAXQNO010000007">
    <property type="protein sequence ID" value="KAK4794590.1"/>
    <property type="molecule type" value="Genomic_DNA"/>
</dbReference>
<dbReference type="GO" id="GO:0140021">
    <property type="term" value="P:mitochondrial ADP transmembrane transport"/>
    <property type="evidence" value="ECO:0007669"/>
    <property type="project" value="InterPro"/>
</dbReference>
<evidence type="ECO:0000256" key="9">
    <source>
        <dbReference type="RuleBase" id="RU000488"/>
    </source>
</evidence>
<name>A0AAN7MD79_TRANT</name>
<proteinExistence type="inferred from homology"/>
<comment type="similarity">
    <text evidence="2 9">Belongs to the mitochondrial carrier (TC 2.A.29) family.</text>
</comment>
<dbReference type="AlphaFoldDB" id="A0AAN7MD79"/>
<dbReference type="InterPro" id="IPR018108">
    <property type="entry name" value="MCP_transmembrane"/>
</dbReference>
<accession>A0AAN7MD79</accession>
<keyword evidence="5" id="KW-0677">Repeat</keyword>
<feature type="repeat" description="Solcar" evidence="8">
    <location>
        <begin position="1"/>
        <end position="58"/>
    </location>
</feature>